<protein>
    <submittedName>
        <fullName evidence="1">Uncharacterized protein</fullName>
    </submittedName>
</protein>
<accession>A0A242N4F3</accession>
<dbReference type="AlphaFoldDB" id="A0A242N4F3"/>
<sequence>MPRFLHVDVPEKVADNAVRFDLMHGIRRLPVLMKTSATIVSRRAQTLVHCGFQRFRKTASNRFSQDCRSAKRTLR</sequence>
<organism evidence="1 2">
    <name type="scientific">Caballeronia sordidicola</name>
    <name type="common">Burkholderia sordidicola</name>
    <dbReference type="NCBI Taxonomy" id="196367"/>
    <lineage>
        <taxon>Bacteria</taxon>
        <taxon>Pseudomonadati</taxon>
        <taxon>Pseudomonadota</taxon>
        <taxon>Betaproteobacteria</taxon>
        <taxon>Burkholderiales</taxon>
        <taxon>Burkholderiaceae</taxon>
        <taxon>Caballeronia</taxon>
    </lineage>
</organism>
<gene>
    <name evidence="1" type="ORF">PAMC26510_07165</name>
</gene>
<evidence type="ECO:0000313" key="2">
    <source>
        <dbReference type="Proteomes" id="UP000194546"/>
    </source>
</evidence>
<dbReference type="Proteomes" id="UP000194546">
    <property type="component" value="Unassembled WGS sequence"/>
</dbReference>
<proteinExistence type="predicted"/>
<evidence type="ECO:0000313" key="1">
    <source>
        <dbReference type="EMBL" id="OTP78540.1"/>
    </source>
</evidence>
<dbReference type="EMBL" id="NBTY01000040">
    <property type="protein sequence ID" value="OTP78540.1"/>
    <property type="molecule type" value="Genomic_DNA"/>
</dbReference>
<reference evidence="1 2" key="1">
    <citation type="submission" date="2017-03" db="EMBL/GenBank/DDBJ databases">
        <title>Genome analysis of strain PAMC 26510.</title>
        <authorList>
            <person name="Oh H.-M."/>
            <person name="Yang J.-A."/>
        </authorList>
    </citation>
    <scope>NUCLEOTIDE SEQUENCE [LARGE SCALE GENOMIC DNA]</scope>
    <source>
        <strain evidence="1 2">PAMC 26510</strain>
    </source>
</reference>
<comment type="caution">
    <text evidence="1">The sequence shown here is derived from an EMBL/GenBank/DDBJ whole genome shotgun (WGS) entry which is preliminary data.</text>
</comment>
<name>A0A242N4F3_CABSO</name>